<proteinExistence type="predicted"/>
<reference evidence="3" key="1">
    <citation type="submission" date="2014-03" db="EMBL/GenBank/DDBJ databases">
        <title>The Genome Sequence of Puccinia striiformis f. sp. tritici PST-78.</title>
        <authorList>
            <consortium name="The Broad Institute Genome Sequencing Platform"/>
            <person name="Cuomo C."/>
            <person name="Hulbert S."/>
            <person name="Chen X."/>
            <person name="Walker B."/>
            <person name="Young S.K."/>
            <person name="Zeng Q."/>
            <person name="Gargeya S."/>
            <person name="Fitzgerald M."/>
            <person name="Haas B."/>
            <person name="Abouelleil A."/>
            <person name="Alvarado L."/>
            <person name="Arachchi H.M."/>
            <person name="Berlin A.M."/>
            <person name="Chapman S.B."/>
            <person name="Goldberg J."/>
            <person name="Griggs A."/>
            <person name="Gujja S."/>
            <person name="Hansen M."/>
            <person name="Howarth C."/>
            <person name="Imamovic A."/>
            <person name="Larimer J."/>
            <person name="McCowan C."/>
            <person name="Montmayeur A."/>
            <person name="Murphy C."/>
            <person name="Neiman D."/>
            <person name="Pearson M."/>
            <person name="Priest M."/>
            <person name="Roberts A."/>
            <person name="Saif S."/>
            <person name="Shea T."/>
            <person name="Sisk P."/>
            <person name="Sykes S."/>
            <person name="Wortman J."/>
            <person name="Nusbaum C."/>
            <person name="Birren B."/>
        </authorList>
    </citation>
    <scope>NUCLEOTIDE SEQUENCE [LARGE SCALE GENOMIC DNA]</scope>
    <source>
        <strain evidence="3">race PST-78</strain>
    </source>
</reference>
<dbReference type="Proteomes" id="UP000054564">
    <property type="component" value="Unassembled WGS sequence"/>
</dbReference>
<feature type="region of interest" description="Disordered" evidence="1">
    <location>
        <begin position="113"/>
        <end position="132"/>
    </location>
</feature>
<dbReference type="OrthoDB" id="10285275at2759"/>
<gene>
    <name evidence="2" type="ORF">PSTG_08506</name>
</gene>
<organism evidence="2 3">
    <name type="scientific">Puccinia striiformis f. sp. tritici PST-78</name>
    <dbReference type="NCBI Taxonomy" id="1165861"/>
    <lineage>
        <taxon>Eukaryota</taxon>
        <taxon>Fungi</taxon>
        <taxon>Dikarya</taxon>
        <taxon>Basidiomycota</taxon>
        <taxon>Pucciniomycotina</taxon>
        <taxon>Pucciniomycetes</taxon>
        <taxon>Pucciniales</taxon>
        <taxon>Pucciniaceae</taxon>
        <taxon>Puccinia</taxon>
    </lineage>
</organism>
<comment type="caution">
    <text evidence="2">The sequence shown here is derived from an EMBL/GenBank/DDBJ whole genome shotgun (WGS) entry which is preliminary data.</text>
</comment>
<dbReference type="EMBL" id="AJIL01000059">
    <property type="protein sequence ID" value="KNE98236.1"/>
    <property type="molecule type" value="Genomic_DNA"/>
</dbReference>
<sequence>MGASRGKAEVPKERLAGKQIPKLDPTMEEEFTSIREDLWWFEERIVDQICVFYRHRQTIYRAEDIDRNRKLLRNLRRLQKIHTLMPTSAKDRLFRLIHKGLVLEPPELAERTIPRKPIDPTGEGPSPLAGGEETFSEVSNVINPLAEKSAAGGLSPIALQPGKLRGDALDDVMDRVTWEWLARLNALLPEIMTSETAIEIEALEGVHLAPKIHLFDALLLQRYVFRTAEFIDRHRLVPPRHLESFLQLKDTVRFASINVHEGRKILSVDDYWYRSGFDRFSYSKKFVDLVDKVARNLKQGTNRVDPHRVMALTNL</sequence>
<evidence type="ECO:0000256" key="1">
    <source>
        <dbReference type="SAM" id="MobiDB-lite"/>
    </source>
</evidence>
<evidence type="ECO:0000313" key="2">
    <source>
        <dbReference type="EMBL" id="KNE98236.1"/>
    </source>
</evidence>
<keyword evidence="3" id="KW-1185">Reference proteome</keyword>
<name>A0A0L0VGA2_9BASI</name>
<evidence type="ECO:0000313" key="3">
    <source>
        <dbReference type="Proteomes" id="UP000054564"/>
    </source>
</evidence>
<protein>
    <submittedName>
        <fullName evidence="2">Uncharacterized protein</fullName>
    </submittedName>
</protein>
<dbReference type="AlphaFoldDB" id="A0A0L0VGA2"/>
<accession>A0A0L0VGA2</accession>